<sequence>MTHRPFPLPRAMFAAFLMLLCGFMTGIVAPPRAYAQQGFENLDRLDSLVAMSVGANRGQPGGPVTMIDRRLRLAPCPQQPTVDAGQMNAATVSCAALGWRIRVPLVPGGQQAQPAQNPQIARAYGAVPQSVVIKKGDPVQLVAGNEEFSISRMMIADEDGAVGALIRVRQDPKATPVMARVENIGVVRIPGI</sequence>
<keyword evidence="2" id="KW-0282">Flagellum</keyword>
<reference evidence="2" key="1">
    <citation type="submission" date="2021-05" db="EMBL/GenBank/DDBJ databases">
        <title>Genome of Sphingobium sp. strain.</title>
        <authorList>
            <person name="Fan R."/>
        </authorList>
    </citation>
    <scope>NUCLEOTIDE SEQUENCE</scope>
    <source>
        <strain evidence="2">H33</strain>
    </source>
</reference>
<dbReference type="Gene3D" id="2.30.30.760">
    <property type="match status" value="1"/>
</dbReference>
<evidence type="ECO:0000313" key="3">
    <source>
        <dbReference type="Proteomes" id="UP001138757"/>
    </source>
</evidence>
<name>A0A9X1DBL5_9SPHN</name>
<evidence type="ECO:0000259" key="1">
    <source>
        <dbReference type="Pfam" id="PF13144"/>
    </source>
</evidence>
<keyword evidence="2" id="KW-0966">Cell projection</keyword>
<dbReference type="InterPro" id="IPR017585">
    <property type="entry name" value="SAF_FlgA"/>
</dbReference>
<dbReference type="AlphaFoldDB" id="A0A9X1DBL5"/>
<dbReference type="EMBL" id="JAHGAW010000005">
    <property type="protein sequence ID" value="MBT2187067.1"/>
    <property type="molecule type" value="Genomic_DNA"/>
</dbReference>
<comment type="caution">
    <text evidence="2">The sequence shown here is derived from an EMBL/GenBank/DDBJ whole genome shotgun (WGS) entry which is preliminary data.</text>
</comment>
<gene>
    <name evidence="2" type="ORF">KK488_08925</name>
</gene>
<organism evidence="2 3">
    <name type="scientific">Sphingobium nicotianae</name>
    <dbReference type="NCBI Taxonomy" id="2782607"/>
    <lineage>
        <taxon>Bacteria</taxon>
        <taxon>Pseudomonadati</taxon>
        <taxon>Pseudomonadota</taxon>
        <taxon>Alphaproteobacteria</taxon>
        <taxon>Sphingomonadales</taxon>
        <taxon>Sphingomonadaceae</taxon>
        <taxon>Sphingobium</taxon>
    </lineage>
</organism>
<dbReference type="Pfam" id="PF13144">
    <property type="entry name" value="ChapFlgA"/>
    <property type="match status" value="1"/>
</dbReference>
<protein>
    <submittedName>
        <fullName evidence="2">Flagella basal body P-ring formation protein FlgA</fullName>
    </submittedName>
</protein>
<proteinExistence type="predicted"/>
<dbReference type="Proteomes" id="UP001138757">
    <property type="component" value="Unassembled WGS sequence"/>
</dbReference>
<keyword evidence="3" id="KW-1185">Reference proteome</keyword>
<feature type="domain" description="Flagella basal body P-ring formation protein FlgA SAF" evidence="1">
    <location>
        <begin position="127"/>
        <end position="189"/>
    </location>
</feature>
<accession>A0A9X1DBL5</accession>
<evidence type="ECO:0000313" key="2">
    <source>
        <dbReference type="EMBL" id="MBT2187067.1"/>
    </source>
</evidence>
<keyword evidence="2" id="KW-0969">Cilium</keyword>